<evidence type="ECO:0000313" key="4">
    <source>
        <dbReference type="Proteomes" id="UP000654279"/>
    </source>
</evidence>
<reference evidence="3" key="1">
    <citation type="submission" date="2020-08" db="EMBL/GenBank/DDBJ databases">
        <title>Genome public.</title>
        <authorList>
            <person name="Liu C."/>
            <person name="Sun Q."/>
        </authorList>
    </citation>
    <scope>NUCLEOTIDE SEQUENCE</scope>
    <source>
        <strain evidence="3">NSJ-44</strain>
    </source>
</reference>
<gene>
    <name evidence="3" type="ORF">H8699_01835</name>
</gene>
<evidence type="ECO:0000256" key="1">
    <source>
        <dbReference type="SAM" id="Phobius"/>
    </source>
</evidence>
<dbReference type="InterPro" id="IPR021994">
    <property type="entry name" value="DUF3592"/>
</dbReference>
<dbReference type="AlphaFoldDB" id="A0A926CYQ6"/>
<evidence type="ECO:0000313" key="3">
    <source>
        <dbReference type="EMBL" id="MBC8528181.1"/>
    </source>
</evidence>
<keyword evidence="1" id="KW-0812">Transmembrane</keyword>
<dbReference type="Proteomes" id="UP000654279">
    <property type="component" value="Unassembled WGS sequence"/>
</dbReference>
<feature type="transmembrane region" description="Helical" evidence="1">
    <location>
        <begin position="167"/>
        <end position="187"/>
    </location>
</feature>
<proteinExistence type="predicted"/>
<keyword evidence="1" id="KW-1133">Transmembrane helix</keyword>
<feature type="transmembrane region" description="Helical" evidence="1">
    <location>
        <begin position="207"/>
        <end position="231"/>
    </location>
</feature>
<dbReference type="Pfam" id="PF12158">
    <property type="entry name" value="DUF3592"/>
    <property type="match status" value="1"/>
</dbReference>
<protein>
    <submittedName>
        <fullName evidence="3">DUF3592 domain-containing protein</fullName>
    </submittedName>
</protein>
<comment type="caution">
    <text evidence="3">The sequence shown here is derived from an EMBL/GenBank/DDBJ whole genome shotgun (WGS) entry which is preliminary data.</text>
</comment>
<dbReference type="RefSeq" id="WP_249284220.1">
    <property type="nucleotide sequence ID" value="NZ_JACRSO010000001.1"/>
</dbReference>
<accession>A0A926CYQ6</accession>
<feature type="transmembrane region" description="Helical" evidence="1">
    <location>
        <begin position="20"/>
        <end position="39"/>
    </location>
</feature>
<evidence type="ECO:0000259" key="2">
    <source>
        <dbReference type="Pfam" id="PF12158"/>
    </source>
</evidence>
<keyword evidence="1" id="KW-0472">Membrane</keyword>
<organism evidence="3 4">
    <name type="scientific">Luoshenia tenuis</name>
    <dbReference type="NCBI Taxonomy" id="2763654"/>
    <lineage>
        <taxon>Bacteria</taxon>
        <taxon>Bacillati</taxon>
        <taxon>Bacillota</taxon>
        <taxon>Clostridia</taxon>
        <taxon>Christensenellales</taxon>
        <taxon>Christensenellaceae</taxon>
        <taxon>Luoshenia</taxon>
    </lineage>
</organism>
<dbReference type="EMBL" id="JACRSO010000001">
    <property type="protein sequence ID" value="MBC8528181.1"/>
    <property type="molecule type" value="Genomic_DNA"/>
</dbReference>
<name>A0A926CYQ6_9FIRM</name>
<sequence>MQKRIVTVKKKKIQSPTLPIVIMFGLFILIGAVMIFFGLRGTWQLEQTTRSYAKTTGYLTGYILQAEEQYDAVKKEHTAATYYLVYSYAAGQGEYQVVTDYATSILPAMGTSAQIRYAPDDPERAVIVGPNKNAGLLFIGGMFAVIPSVLLWIILKPAPKKGRLDTTGLAFGLIFVVFGYGALYMTTGEYSLSGIIRFYQTSFILPLVIPPLLICAGLFASVRSLLGFAALKKRGKARRGQKAQTPHR</sequence>
<keyword evidence="4" id="KW-1185">Reference proteome</keyword>
<feature type="domain" description="DUF3592" evidence="2">
    <location>
        <begin position="74"/>
        <end position="130"/>
    </location>
</feature>
<feature type="transmembrane region" description="Helical" evidence="1">
    <location>
        <begin position="134"/>
        <end position="155"/>
    </location>
</feature>